<organism evidence="3 4">
    <name type="scientific">Flavobacterium profundi</name>
    <dbReference type="NCBI Taxonomy" id="1774945"/>
    <lineage>
        <taxon>Bacteria</taxon>
        <taxon>Pseudomonadati</taxon>
        <taxon>Bacteroidota</taxon>
        <taxon>Flavobacteriia</taxon>
        <taxon>Flavobacteriales</taxon>
        <taxon>Flavobacteriaceae</taxon>
        <taxon>Flavobacterium</taxon>
    </lineage>
</organism>
<dbReference type="Pfam" id="PF17517">
    <property type="entry name" value="IgGFc_binding"/>
    <property type="match status" value="1"/>
</dbReference>
<dbReference type="NCBIfam" id="TIGR04131">
    <property type="entry name" value="Bac_Flav_CTERM"/>
    <property type="match status" value="1"/>
</dbReference>
<feature type="signal peptide" evidence="1">
    <location>
        <begin position="1"/>
        <end position="19"/>
    </location>
</feature>
<name>A0A6I4ISP0_9FLAO</name>
<accession>A0A6I4ISP0</accession>
<feature type="chain" id="PRO_5026247221" evidence="1">
    <location>
        <begin position="20"/>
        <end position="1168"/>
    </location>
</feature>
<evidence type="ECO:0000259" key="2">
    <source>
        <dbReference type="Pfam" id="PF17517"/>
    </source>
</evidence>
<evidence type="ECO:0000313" key="4">
    <source>
        <dbReference type="Proteomes" id="UP000431264"/>
    </source>
</evidence>
<feature type="domain" description="IgGFc-binding protein N-terminal" evidence="2">
    <location>
        <begin position="135"/>
        <end position="441"/>
    </location>
</feature>
<proteinExistence type="predicted"/>
<evidence type="ECO:0000313" key="3">
    <source>
        <dbReference type="EMBL" id="MVO09866.1"/>
    </source>
</evidence>
<dbReference type="EMBL" id="WQLW01000008">
    <property type="protein sequence ID" value="MVO09866.1"/>
    <property type="molecule type" value="Genomic_DNA"/>
</dbReference>
<evidence type="ECO:0000256" key="1">
    <source>
        <dbReference type="SAM" id="SignalP"/>
    </source>
</evidence>
<gene>
    <name evidence="3" type="ORF">GOQ30_11910</name>
</gene>
<reference evidence="4" key="1">
    <citation type="submission" date="2019-05" db="EMBL/GenBank/DDBJ databases">
        <title>Flavobacterium profundi sp. nov., isolated from a deep-sea seamount.</title>
        <authorList>
            <person name="Zhang D.-C."/>
        </authorList>
    </citation>
    <scope>NUCLEOTIDE SEQUENCE [LARGE SCALE GENOMIC DNA]</scope>
    <source>
        <strain evidence="4">TP390</strain>
    </source>
</reference>
<keyword evidence="1" id="KW-0732">Signal</keyword>
<comment type="caution">
    <text evidence="3">The sequence shown here is derived from an EMBL/GenBank/DDBJ whole genome shotgun (WGS) entry which is preliminary data.</text>
</comment>
<dbReference type="AlphaFoldDB" id="A0A6I4ISP0"/>
<dbReference type="RefSeq" id="WP_140998239.1">
    <property type="nucleotide sequence ID" value="NZ_VDCZ01000008.1"/>
</dbReference>
<dbReference type="OrthoDB" id="9765926at2"/>
<sequence>MRKLLAILFLVLLSFSSYSQLSNKHWIPPLHCRSNSTVNDHYIYLSTPEAAPFQVTVTLGNGVPLAGSPFTLSQSNPVRITIGNSQPSIMFLGQNNVNTVESDKGLILQASKDFYVSFRVQSQNHAEILVPKGRTALGTSFRVGSLPQLYDSAIRNFVTSFMATEDNTTVNVSDYGPGVTFILPTGTTTVTSQTFALNKGQSVVLSGYTDVIANRNGFIGALITSDKPIVVNTGNATGGTGPDPGNGASGQDFNLDQIVGYNNIGQKYVVVKGNGSNNSELPLVIATVDNTQVFVNGNTSPITTLNSGDYFTIPSNNYQGSGTNRNMYIESNQPIYLYQILAGNQNDATSGLNFIPPLSCYWQKSVNMIPDYNVIGSKPYTQSGVIVVTEMGSTITINGTPTTSSPQSVNGNSGWETYRIDGLNGDIVVESTGALAVGVFGSDGVSAGYGGYYSGFGSQPIDTFIDVCSNTTIDLYDAIEGNPIPGGTWNPALNSGTNLFDPNIDPAGTYEYTYDITCDGFTVTETVEITVTIQTAPNAGLSTSRSYCTSDADEDLFTLLGTSDTSGSWTFNGNPRTDGIIHPSSDISGDYTYTIEASGGCEAVTATVTVTINTAPEIFPVLPYEQCDNNLDGDDTNGFVDFILSSRNNDILQGQANIAITFHALQSEAELGTNALPNNYYSNSKTIYVRLRSTITNCVAINTIDLIVHPLPIIQNNIILKQCDTDNDAVTSFNLTQANTIISNESNVSFTYHTSQIGASNNTNIITDDVNYIAPNGSIVWARIVNTNNCYRTTQVNLVVSATTITQNNSFDLYECDDYIDVNDPDNDGIDYFNLNDTTNPNRDAVQHFKNLFPSNQNVTVTFYENETDALAEINPIVNLTNFRNSIPTLQTLWVRIDSNLNNECFGLGPYLNLHVVAIPELTLGVDFTLCVDPISGQGSQIVDATPMSSGNYVYQWSPMNASLDSLGNESSQFLITEEGTYSVIVTDIISGCSNFDTIVATYSSEPSIFEANVINPNFSSGLATIEAFASGGFGTYEYSLDQITWQMSPTFTNLSNGSYTVYVRDILGCGILSTRNLYAITYPAFFTPNGDGYNDTWNIENLPQEYEAKLYIFDRYGKLIKQISPYGEGWNGTFNNQPLPSSDYWFILEYKENGNIKEFKSHFSLKR</sequence>
<dbReference type="Pfam" id="PF13585">
    <property type="entry name" value="CHU_C"/>
    <property type="match status" value="1"/>
</dbReference>
<dbReference type="Proteomes" id="UP000431264">
    <property type="component" value="Unassembled WGS sequence"/>
</dbReference>
<keyword evidence="4" id="KW-1185">Reference proteome</keyword>
<dbReference type="InterPro" id="IPR035234">
    <property type="entry name" value="IgGFc-bd_N"/>
</dbReference>
<protein>
    <submittedName>
        <fullName evidence="3">T9SS type B sorting domain-containing protein</fullName>
    </submittedName>
</protein>
<dbReference type="InterPro" id="IPR026341">
    <property type="entry name" value="T9SS_type_B"/>
</dbReference>